<evidence type="ECO:0000256" key="1">
    <source>
        <dbReference type="ARBA" id="ARBA00038240"/>
    </source>
</evidence>
<dbReference type="SUPFAM" id="SSF56112">
    <property type="entry name" value="Protein kinase-like (PK-like)"/>
    <property type="match status" value="1"/>
</dbReference>
<dbReference type="EMBL" id="QQAY01000002">
    <property type="protein sequence ID" value="RDI45636.1"/>
    <property type="molecule type" value="Genomic_DNA"/>
</dbReference>
<gene>
    <name evidence="3" type="ORF">DFR59_102267</name>
</gene>
<feature type="domain" description="Aminoglycoside phosphotransferase" evidence="2">
    <location>
        <begin position="34"/>
        <end position="266"/>
    </location>
</feature>
<name>A0A370GQW0_9BACI</name>
<dbReference type="AlphaFoldDB" id="A0A370GQW0"/>
<sequence length="332" mass="38828">MTLIYGKTLMSEDAILDDLLQACDRYFGLEVRDASPIKRGYLNLKWKLTTDSGSYLLKQYNQKRLQLYDHEALLEAFQLQMKLYDNGLPCPKLHSYKGLYFLSSKNGELFLLMDYCEGKIVAPGKTNEEQMFELGTTTGFMHHLLNEQEIRKKAQFAIPDKIDRLKHWRTLQFSAESAGNEHQVAIFKKLHSVTSSIDWDDFVLGERGWSHRDLWMDNLLFDDKKLCAILDFDRMKYDYPQLDAARAVISGALNDGRLDVDRVRAFMDGYNCHCPMDEKKMVQSLKLLWLMESTWWITDDMADHKGPPIRFAEEMMWLTDHFFQLEEIITTS</sequence>
<dbReference type="InterPro" id="IPR002575">
    <property type="entry name" value="Aminoglycoside_PTrfase"/>
</dbReference>
<dbReference type="PANTHER" id="PTHR21064">
    <property type="entry name" value="AMINOGLYCOSIDE PHOSPHOTRANSFERASE DOMAIN-CONTAINING PROTEIN-RELATED"/>
    <property type="match status" value="1"/>
</dbReference>
<dbReference type="GO" id="GO:0019202">
    <property type="term" value="F:amino acid kinase activity"/>
    <property type="evidence" value="ECO:0007669"/>
    <property type="project" value="TreeGrafter"/>
</dbReference>
<dbReference type="Gene3D" id="3.30.200.20">
    <property type="entry name" value="Phosphorylase Kinase, domain 1"/>
    <property type="match status" value="1"/>
</dbReference>
<accession>A0A370GQW0</accession>
<proteinExistence type="inferred from homology"/>
<evidence type="ECO:0000313" key="4">
    <source>
        <dbReference type="Proteomes" id="UP000255326"/>
    </source>
</evidence>
<comment type="caution">
    <text evidence="3">The sequence shown here is derived from an EMBL/GenBank/DDBJ whole genome shotgun (WGS) entry which is preliminary data.</text>
</comment>
<keyword evidence="4" id="KW-1185">Reference proteome</keyword>
<dbReference type="InterPro" id="IPR050249">
    <property type="entry name" value="Pseudomonas-type_ThrB"/>
</dbReference>
<keyword evidence="3" id="KW-0418">Kinase</keyword>
<evidence type="ECO:0000259" key="2">
    <source>
        <dbReference type="Pfam" id="PF01636"/>
    </source>
</evidence>
<evidence type="ECO:0000313" key="3">
    <source>
        <dbReference type="EMBL" id="RDI45636.1"/>
    </source>
</evidence>
<dbReference type="InterPro" id="IPR011009">
    <property type="entry name" value="Kinase-like_dom_sf"/>
</dbReference>
<dbReference type="Gene3D" id="3.90.1200.10">
    <property type="match status" value="1"/>
</dbReference>
<organism evidence="3 4">
    <name type="scientific">Falsibacillus pallidus</name>
    <dbReference type="NCBI Taxonomy" id="493781"/>
    <lineage>
        <taxon>Bacteria</taxon>
        <taxon>Bacillati</taxon>
        <taxon>Bacillota</taxon>
        <taxon>Bacilli</taxon>
        <taxon>Bacillales</taxon>
        <taxon>Bacillaceae</taxon>
        <taxon>Falsibacillus</taxon>
    </lineage>
</organism>
<keyword evidence="3" id="KW-0808">Transferase</keyword>
<reference evidence="3 4" key="1">
    <citation type="submission" date="2018-07" db="EMBL/GenBank/DDBJ databases">
        <title>Genomic Encyclopedia of Type Strains, Phase IV (KMG-IV): sequencing the most valuable type-strain genomes for metagenomic binning, comparative biology and taxonomic classification.</title>
        <authorList>
            <person name="Goeker M."/>
        </authorList>
    </citation>
    <scope>NUCLEOTIDE SEQUENCE [LARGE SCALE GENOMIC DNA]</scope>
    <source>
        <strain evidence="3 4">DSM 25281</strain>
    </source>
</reference>
<dbReference type="PANTHER" id="PTHR21064:SF6">
    <property type="entry name" value="AMINOGLYCOSIDE PHOSPHOTRANSFERASE DOMAIN-CONTAINING PROTEIN"/>
    <property type="match status" value="1"/>
</dbReference>
<comment type="similarity">
    <text evidence="1">Belongs to the pseudomonas-type ThrB family.</text>
</comment>
<dbReference type="Pfam" id="PF01636">
    <property type="entry name" value="APH"/>
    <property type="match status" value="1"/>
</dbReference>
<dbReference type="Proteomes" id="UP000255326">
    <property type="component" value="Unassembled WGS sequence"/>
</dbReference>
<protein>
    <submittedName>
        <fullName evidence="3">Homoserine kinase type II</fullName>
    </submittedName>
</protein>